<evidence type="ECO:0000256" key="1">
    <source>
        <dbReference type="PROSITE-ProRule" id="PRU00042"/>
    </source>
</evidence>
<comment type="caution">
    <text evidence="3">The sequence shown here is derived from an EMBL/GenBank/DDBJ whole genome shotgun (WGS) entry which is preliminary data.</text>
</comment>
<keyword evidence="1" id="KW-0863">Zinc-finger</keyword>
<accession>A0ABD2MXW7</accession>
<evidence type="ECO:0000313" key="3">
    <source>
        <dbReference type="EMBL" id="KAL3271195.1"/>
    </source>
</evidence>
<dbReference type="SUPFAM" id="SSF57667">
    <property type="entry name" value="beta-beta-alpha zinc fingers"/>
    <property type="match status" value="1"/>
</dbReference>
<gene>
    <name evidence="3" type="ORF">HHI36_021691</name>
</gene>
<dbReference type="Proteomes" id="UP001516400">
    <property type="component" value="Unassembled WGS sequence"/>
</dbReference>
<dbReference type="PROSITE" id="PS50157">
    <property type="entry name" value="ZINC_FINGER_C2H2_2"/>
    <property type="match status" value="2"/>
</dbReference>
<dbReference type="Gene3D" id="3.30.160.60">
    <property type="entry name" value="Classic Zinc Finger"/>
    <property type="match status" value="1"/>
</dbReference>
<dbReference type="InterPro" id="IPR036236">
    <property type="entry name" value="Znf_C2H2_sf"/>
</dbReference>
<keyword evidence="1" id="KW-0479">Metal-binding</keyword>
<dbReference type="AlphaFoldDB" id="A0ABD2MXW7"/>
<dbReference type="EMBL" id="JABFTP020000042">
    <property type="protein sequence ID" value="KAL3271195.1"/>
    <property type="molecule type" value="Genomic_DNA"/>
</dbReference>
<feature type="domain" description="C2H2-type" evidence="2">
    <location>
        <begin position="184"/>
        <end position="212"/>
    </location>
</feature>
<keyword evidence="4" id="KW-1185">Reference proteome</keyword>
<keyword evidence="1" id="KW-0862">Zinc</keyword>
<proteinExistence type="predicted"/>
<evidence type="ECO:0000259" key="2">
    <source>
        <dbReference type="PROSITE" id="PS50157"/>
    </source>
</evidence>
<protein>
    <recommendedName>
        <fullName evidence="2">C2H2-type domain-containing protein</fullName>
    </recommendedName>
</protein>
<name>A0ABD2MXW7_9CUCU</name>
<dbReference type="Pfam" id="PF13909">
    <property type="entry name" value="zf-H2C2_5"/>
    <property type="match status" value="1"/>
</dbReference>
<evidence type="ECO:0000313" key="4">
    <source>
        <dbReference type="Proteomes" id="UP001516400"/>
    </source>
</evidence>
<reference evidence="3 4" key="1">
    <citation type="journal article" date="2021" name="BMC Biol.">
        <title>Horizontally acquired antibacterial genes associated with adaptive radiation of ladybird beetles.</title>
        <authorList>
            <person name="Li H.S."/>
            <person name="Tang X.F."/>
            <person name="Huang Y.H."/>
            <person name="Xu Z.Y."/>
            <person name="Chen M.L."/>
            <person name="Du X.Y."/>
            <person name="Qiu B.Y."/>
            <person name="Chen P.T."/>
            <person name="Zhang W."/>
            <person name="Slipinski A."/>
            <person name="Escalona H.E."/>
            <person name="Waterhouse R.M."/>
            <person name="Zwick A."/>
            <person name="Pang H."/>
        </authorList>
    </citation>
    <scope>NUCLEOTIDE SEQUENCE [LARGE SCALE GENOMIC DNA]</scope>
    <source>
        <strain evidence="3">SYSU2018</strain>
    </source>
</reference>
<dbReference type="SMART" id="SM00355">
    <property type="entry name" value="ZnF_C2H2"/>
    <property type="match status" value="2"/>
</dbReference>
<organism evidence="3 4">
    <name type="scientific">Cryptolaemus montrouzieri</name>
    <dbReference type="NCBI Taxonomy" id="559131"/>
    <lineage>
        <taxon>Eukaryota</taxon>
        <taxon>Metazoa</taxon>
        <taxon>Ecdysozoa</taxon>
        <taxon>Arthropoda</taxon>
        <taxon>Hexapoda</taxon>
        <taxon>Insecta</taxon>
        <taxon>Pterygota</taxon>
        <taxon>Neoptera</taxon>
        <taxon>Endopterygota</taxon>
        <taxon>Coleoptera</taxon>
        <taxon>Polyphaga</taxon>
        <taxon>Cucujiformia</taxon>
        <taxon>Coccinelloidea</taxon>
        <taxon>Coccinellidae</taxon>
        <taxon>Scymninae</taxon>
        <taxon>Scymnini</taxon>
        <taxon>Cryptolaemus</taxon>
    </lineage>
</organism>
<dbReference type="InterPro" id="IPR013087">
    <property type="entry name" value="Znf_C2H2_type"/>
</dbReference>
<sequence length="267" mass="31220">MDFSYMETGESSELNEIDDKSFINQFIDADRKIWERNNFIESYDLSNSKQTHNLDKFHLPKIEPGQTEECCSVKRESDEERKILDQEVFMKYECGEDTQADKDGNRETTPHIEIELFEEDSESIEHEIIDGKKCHEGSISDFLKAENIEKDDFTQRDIFEAQHTSSHIVSRKNNSNHCGYSSNHNCNYCDYQTTQKQILKRHVNSVHLGIKNFKCDECDFKTSKKYGLTRHVNGVHLGIKIINVCFVIIKQIRYVTLKVILIVYIMV</sequence>
<feature type="domain" description="C2H2-type" evidence="2">
    <location>
        <begin position="213"/>
        <end position="241"/>
    </location>
</feature>
<dbReference type="GO" id="GO:0008270">
    <property type="term" value="F:zinc ion binding"/>
    <property type="evidence" value="ECO:0007669"/>
    <property type="project" value="UniProtKB-KW"/>
</dbReference>